<feature type="domain" description="ABC transmembrane type-1" evidence="11">
    <location>
        <begin position="64"/>
        <end position="348"/>
    </location>
</feature>
<name>Q47K27_DECAR</name>
<dbReference type="HOGENOM" id="CLU_007587_6_0_4"/>
<dbReference type="KEGG" id="dar:Daro_0045"/>
<keyword evidence="2" id="KW-0813">Transport</keyword>
<evidence type="ECO:0000256" key="5">
    <source>
        <dbReference type="ARBA" id="ARBA00022741"/>
    </source>
</evidence>
<feature type="transmembrane region" description="Helical" evidence="9">
    <location>
        <begin position="287"/>
        <end position="310"/>
    </location>
</feature>
<sequence>MLDPGSGRGVKHDHYVATDFRLPGQLHGDTIMKPADRHLWQRFWAIASPYWRQDERLKAWGLLALLILLLLGQTKFAVLFNEQTGEFTSALAARDEERFWNSIKFCLGLLVAAVPIYTLYYFVRDTLGIHWRRWLTHHFLESYFSHRHFYELNANAGIDNPDQRVAEDINTFTQRSLYFLLIFIGSILQLAAFSRVLWSISHELVYFLVFYAIGGTLITILVFGNRLMNLNFHQLRREADFRFSLVRVRENAESIALYRGEAQELQQVRQRFAAAFKNFKRLIRSQMGLNFFQHAYGLMTIVLPSAIIASRVLSGELEVGRAIQAAGAFAAILSAFSLIVENFESLSRFAAGIERLDALARFLPGHPAGHVGRGSTILSVDASHLTLENLTLQTPNYERTLIRDLSLAVKPGEGLMIVGESGSGKSSLLRAIAGIWYAGSGTIYRPQPNDILFLPQQPYMLLGTLRSQLLYPHKERSIADAQLLKVLERVNLPDLANRFGGLDVEMDWQKVLSVGEQQRLAFARILISKPRFAILDEATSALDNANEDALYRLLQEMKTTLVSVTHRPAILKYHKQVLELTGDSRWQAYPAEEYGFREDRDAP</sequence>
<dbReference type="AlphaFoldDB" id="Q47K27"/>
<feature type="transmembrane region" description="Helical" evidence="9">
    <location>
        <begin position="177"/>
        <end position="198"/>
    </location>
</feature>
<evidence type="ECO:0000313" key="12">
    <source>
        <dbReference type="EMBL" id="AAZ44804.1"/>
    </source>
</evidence>
<keyword evidence="3" id="KW-1003">Cell membrane</keyword>
<dbReference type="InterPro" id="IPR050835">
    <property type="entry name" value="ABC_transporter_sub-D"/>
</dbReference>
<dbReference type="InterPro" id="IPR011527">
    <property type="entry name" value="ABC1_TM_dom"/>
</dbReference>
<dbReference type="EMBL" id="CP000089">
    <property type="protein sequence ID" value="AAZ44804.1"/>
    <property type="molecule type" value="Genomic_DNA"/>
</dbReference>
<reference evidence="12" key="1">
    <citation type="submission" date="2005-08" db="EMBL/GenBank/DDBJ databases">
        <title>Complete sequence of Dechloromonas aromatica RCB.</title>
        <authorList>
            <person name="Salinero K.K."/>
            <person name="Copeland A."/>
            <person name="Lucas S."/>
            <person name="Lapidus A."/>
            <person name="Barry K."/>
            <person name="Detter J.C."/>
            <person name="Glavina T."/>
            <person name="Hammon N."/>
            <person name="Israni S."/>
            <person name="Pitluck S."/>
            <person name="Di Bartolo G."/>
            <person name="Trong S."/>
            <person name="Schmutz J."/>
            <person name="Larimer F."/>
            <person name="Land M."/>
            <person name="Ivanova N."/>
            <person name="Richardson P."/>
        </authorList>
    </citation>
    <scope>NUCLEOTIDE SEQUENCE</scope>
    <source>
        <strain evidence="12">RCB</strain>
    </source>
</reference>
<evidence type="ECO:0000256" key="4">
    <source>
        <dbReference type="ARBA" id="ARBA00022692"/>
    </source>
</evidence>
<evidence type="ECO:0000256" key="3">
    <source>
        <dbReference type="ARBA" id="ARBA00022475"/>
    </source>
</evidence>
<dbReference type="PROSITE" id="PS50929">
    <property type="entry name" value="ABC_TM1F"/>
    <property type="match status" value="1"/>
</dbReference>
<evidence type="ECO:0000256" key="2">
    <source>
        <dbReference type="ARBA" id="ARBA00022448"/>
    </source>
</evidence>
<dbReference type="GO" id="GO:0016887">
    <property type="term" value="F:ATP hydrolysis activity"/>
    <property type="evidence" value="ECO:0007669"/>
    <property type="project" value="InterPro"/>
</dbReference>
<dbReference type="PROSITE" id="PS00675">
    <property type="entry name" value="SIGMA54_INTERACT_1"/>
    <property type="match status" value="1"/>
</dbReference>
<dbReference type="SUPFAM" id="SSF90123">
    <property type="entry name" value="ABC transporter transmembrane region"/>
    <property type="match status" value="1"/>
</dbReference>
<dbReference type="InterPro" id="IPR003439">
    <property type="entry name" value="ABC_transporter-like_ATP-bd"/>
</dbReference>
<evidence type="ECO:0000259" key="10">
    <source>
        <dbReference type="PROSITE" id="PS50893"/>
    </source>
</evidence>
<dbReference type="STRING" id="159087.Daro_0045"/>
<dbReference type="InterPro" id="IPR025662">
    <property type="entry name" value="Sigma_54_int_dom_ATP-bd_1"/>
</dbReference>
<dbReference type="InterPro" id="IPR027417">
    <property type="entry name" value="P-loop_NTPase"/>
</dbReference>
<dbReference type="SMART" id="SM00382">
    <property type="entry name" value="AAA"/>
    <property type="match status" value="1"/>
</dbReference>
<evidence type="ECO:0000256" key="7">
    <source>
        <dbReference type="ARBA" id="ARBA00022989"/>
    </source>
</evidence>
<organism evidence="12">
    <name type="scientific">Dechloromonas aromatica (strain RCB)</name>
    <dbReference type="NCBI Taxonomy" id="159087"/>
    <lineage>
        <taxon>Bacteria</taxon>
        <taxon>Pseudomonadati</taxon>
        <taxon>Pseudomonadota</taxon>
        <taxon>Betaproteobacteria</taxon>
        <taxon>Rhodocyclales</taxon>
        <taxon>Azonexaceae</taxon>
        <taxon>Dechloromonas</taxon>
    </lineage>
</organism>
<evidence type="ECO:0000256" key="1">
    <source>
        <dbReference type="ARBA" id="ARBA00004651"/>
    </source>
</evidence>
<dbReference type="PROSITE" id="PS50893">
    <property type="entry name" value="ABC_TRANSPORTER_2"/>
    <property type="match status" value="1"/>
</dbReference>
<dbReference type="Pfam" id="PF00005">
    <property type="entry name" value="ABC_tran"/>
    <property type="match status" value="1"/>
</dbReference>
<gene>
    <name evidence="12" type="ordered locus">Daro_0045</name>
</gene>
<keyword evidence="4 9" id="KW-0812">Transmembrane</keyword>
<evidence type="ECO:0000256" key="8">
    <source>
        <dbReference type="ARBA" id="ARBA00023136"/>
    </source>
</evidence>
<dbReference type="Pfam" id="PF06472">
    <property type="entry name" value="ABC_membrane_2"/>
    <property type="match status" value="1"/>
</dbReference>
<keyword evidence="8 9" id="KW-0472">Membrane</keyword>
<dbReference type="CDD" id="cd03223">
    <property type="entry name" value="ABCD_peroxisomal_ALDP"/>
    <property type="match status" value="1"/>
</dbReference>
<dbReference type="PANTHER" id="PTHR11384:SF59">
    <property type="entry name" value="LYSOSOMAL COBALAMIN TRANSPORTER ABCD4"/>
    <property type="match status" value="1"/>
</dbReference>
<keyword evidence="6" id="KW-0067">ATP-binding</keyword>
<dbReference type="GO" id="GO:0005524">
    <property type="term" value="F:ATP binding"/>
    <property type="evidence" value="ECO:0007669"/>
    <property type="project" value="UniProtKB-KW"/>
</dbReference>
<keyword evidence="5" id="KW-0547">Nucleotide-binding</keyword>
<dbReference type="PROSITE" id="PS00211">
    <property type="entry name" value="ABC_TRANSPORTER_1"/>
    <property type="match status" value="1"/>
</dbReference>
<feature type="transmembrane region" description="Helical" evidence="9">
    <location>
        <begin position="99"/>
        <end position="123"/>
    </location>
</feature>
<feature type="transmembrane region" description="Helical" evidence="9">
    <location>
        <begin position="59"/>
        <end position="79"/>
    </location>
</feature>
<evidence type="ECO:0000256" key="6">
    <source>
        <dbReference type="ARBA" id="ARBA00022840"/>
    </source>
</evidence>
<dbReference type="InterPro" id="IPR036640">
    <property type="entry name" value="ABC1_TM_sf"/>
</dbReference>
<feature type="transmembrane region" description="Helical" evidence="9">
    <location>
        <begin position="204"/>
        <end position="227"/>
    </location>
</feature>
<dbReference type="InterPro" id="IPR003593">
    <property type="entry name" value="AAA+_ATPase"/>
</dbReference>
<dbReference type="InterPro" id="IPR017871">
    <property type="entry name" value="ABC_transporter-like_CS"/>
</dbReference>
<accession>Q47K27</accession>
<comment type="subcellular location">
    <subcellularLocation>
        <location evidence="1">Cell membrane</location>
        <topology evidence="1">Multi-pass membrane protein</topology>
    </subcellularLocation>
</comment>
<dbReference type="SUPFAM" id="SSF52540">
    <property type="entry name" value="P-loop containing nucleoside triphosphate hydrolases"/>
    <property type="match status" value="1"/>
</dbReference>
<protein>
    <submittedName>
        <fullName evidence="12">ABC transporter related protein</fullName>
    </submittedName>
</protein>
<evidence type="ECO:0000259" key="11">
    <source>
        <dbReference type="PROSITE" id="PS50929"/>
    </source>
</evidence>
<proteinExistence type="predicted"/>
<dbReference type="GO" id="GO:0140359">
    <property type="term" value="F:ABC-type transporter activity"/>
    <property type="evidence" value="ECO:0007669"/>
    <property type="project" value="InterPro"/>
</dbReference>
<evidence type="ECO:0000256" key="9">
    <source>
        <dbReference type="SAM" id="Phobius"/>
    </source>
</evidence>
<keyword evidence="7 9" id="KW-1133">Transmembrane helix</keyword>
<dbReference type="PANTHER" id="PTHR11384">
    <property type="entry name" value="ATP-BINDING CASSETTE, SUB-FAMILY D MEMBER"/>
    <property type="match status" value="1"/>
</dbReference>
<dbReference type="GO" id="GO:0005886">
    <property type="term" value="C:plasma membrane"/>
    <property type="evidence" value="ECO:0007669"/>
    <property type="project" value="UniProtKB-SubCell"/>
</dbReference>
<dbReference type="Gene3D" id="3.40.50.300">
    <property type="entry name" value="P-loop containing nucleotide triphosphate hydrolases"/>
    <property type="match status" value="1"/>
</dbReference>
<dbReference type="Gene3D" id="1.20.1560.10">
    <property type="entry name" value="ABC transporter type 1, transmembrane domain"/>
    <property type="match status" value="1"/>
</dbReference>
<dbReference type="eggNOG" id="COG4178">
    <property type="taxonomic scope" value="Bacteria"/>
</dbReference>
<feature type="domain" description="ABC transporter" evidence="10">
    <location>
        <begin position="385"/>
        <end position="602"/>
    </location>
</feature>